<feature type="compositionally biased region" description="Polar residues" evidence="1">
    <location>
        <begin position="78"/>
        <end position="87"/>
    </location>
</feature>
<evidence type="ECO:0000256" key="1">
    <source>
        <dbReference type="SAM" id="MobiDB-lite"/>
    </source>
</evidence>
<reference evidence="3 6" key="2">
    <citation type="submission" date="2017-10" db="EMBL/GenBank/DDBJ databases">
        <title>Comparative genomics between pathogenic Norcardia.</title>
        <authorList>
            <person name="Zeng L."/>
        </authorList>
    </citation>
    <scope>NUCLEOTIDE SEQUENCE [LARGE SCALE GENOMIC DNA]</scope>
    <source>
        <strain evidence="3 6">NC_YFY_NT001</strain>
    </source>
</reference>
<evidence type="ECO:0000313" key="4">
    <source>
        <dbReference type="EMBL" id="KZM69183.1"/>
    </source>
</evidence>
<dbReference type="InterPro" id="IPR038332">
    <property type="entry name" value="PPE_sf"/>
</dbReference>
<dbReference type="AlphaFoldDB" id="A0A164I829"/>
<proteinExistence type="predicted"/>
<dbReference type="Gene3D" id="1.10.287.850">
    <property type="entry name" value="HP0062-like domain"/>
    <property type="match status" value="1"/>
</dbReference>
<dbReference type="InterPro" id="IPR000084">
    <property type="entry name" value="PE-PGRS_N"/>
</dbReference>
<feature type="domain" description="PE" evidence="2">
    <location>
        <begin position="2"/>
        <end position="90"/>
    </location>
</feature>
<reference evidence="4 5" key="1">
    <citation type="submission" date="2016-04" db="EMBL/GenBank/DDBJ databases">
        <authorList>
            <person name="Evans L.H."/>
            <person name="Alamgir A."/>
            <person name="Owens N."/>
            <person name="Weber N.D."/>
            <person name="Virtaneva K."/>
            <person name="Barbian K."/>
            <person name="Babar A."/>
            <person name="Rosenke K."/>
        </authorList>
    </citation>
    <scope>NUCLEOTIDE SEQUENCE [LARGE SCALE GENOMIC DNA]</scope>
    <source>
        <strain evidence="4 5">IFM 0406</strain>
    </source>
</reference>
<protein>
    <submittedName>
        <fullName evidence="3">PE family protein</fullName>
    </submittedName>
</protein>
<evidence type="ECO:0000313" key="6">
    <source>
        <dbReference type="Proteomes" id="UP000221961"/>
    </source>
</evidence>
<feature type="region of interest" description="Disordered" evidence="1">
    <location>
        <begin position="78"/>
        <end position="98"/>
    </location>
</feature>
<evidence type="ECO:0000313" key="5">
    <source>
        <dbReference type="Proteomes" id="UP000076512"/>
    </source>
</evidence>
<dbReference type="OrthoDB" id="4636567at2"/>
<evidence type="ECO:0000313" key="3">
    <source>
        <dbReference type="EMBL" id="ATL65752.1"/>
    </source>
</evidence>
<dbReference type="SUPFAM" id="SSF140459">
    <property type="entry name" value="PE/PPE dimer-like"/>
    <property type="match status" value="1"/>
</dbReference>
<name>A0A164I829_9NOCA</name>
<accession>A0A164I829</accession>
<evidence type="ECO:0000259" key="2">
    <source>
        <dbReference type="Pfam" id="PF00934"/>
    </source>
</evidence>
<dbReference type="GeneID" id="88356893"/>
<organism evidence="4 5">
    <name type="scientific">Nocardia terpenica</name>
    <dbReference type="NCBI Taxonomy" id="455432"/>
    <lineage>
        <taxon>Bacteria</taxon>
        <taxon>Bacillati</taxon>
        <taxon>Actinomycetota</taxon>
        <taxon>Actinomycetes</taxon>
        <taxon>Mycobacteriales</taxon>
        <taxon>Nocardiaceae</taxon>
        <taxon>Nocardia</taxon>
    </lineage>
</organism>
<dbReference type="RefSeq" id="WP_067581430.1">
    <property type="nucleotide sequence ID" value="NZ_CP023778.1"/>
</dbReference>
<gene>
    <name evidence="4" type="ORF">AWN90_15820</name>
    <name evidence="3" type="ORF">CRH09_05515</name>
</gene>
<dbReference type="Proteomes" id="UP000076512">
    <property type="component" value="Unassembled WGS sequence"/>
</dbReference>
<dbReference type="KEGG" id="ntp:CRH09_05515"/>
<dbReference type="Pfam" id="PF00934">
    <property type="entry name" value="PE"/>
    <property type="match status" value="1"/>
</dbReference>
<dbReference type="Proteomes" id="UP000221961">
    <property type="component" value="Chromosome"/>
</dbReference>
<dbReference type="EMBL" id="LWGR01000021">
    <property type="protein sequence ID" value="KZM69183.1"/>
    <property type="molecule type" value="Genomic_DNA"/>
</dbReference>
<dbReference type="STRING" id="455432.AWN90_15820"/>
<sequence length="98" mass="10135">MEFDPARAHRTAADLDALADRLEADLRTNAPALNVPAPGADEVSQRAAATLRDVASSYGASADAGVLELRKLAAGLRSQSRQLTTMDADNAADVGSTV</sequence>
<dbReference type="EMBL" id="CP023778">
    <property type="protein sequence ID" value="ATL65752.1"/>
    <property type="molecule type" value="Genomic_DNA"/>
</dbReference>
<keyword evidence="5" id="KW-1185">Reference proteome</keyword>